<gene>
    <name evidence="1" type="ORF">ACHAXA_010176</name>
</gene>
<evidence type="ECO:0000313" key="2">
    <source>
        <dbReference type="Proteomes" id="UP001530377"/>
    </source>
</evidence>
<reference evidence="1 2" key="1">
    <citation type="submission" date="2024-10" db="EMBL/GenBank/DDBJ databases">
        <title>Updated reference genomes for cyclostephanoid diatoms.</title>
        <authorList>
            <person name="Roberts W.R."/>
            <person name="Alverson A.J."/>
        </authorList>
    </citation>
    <scope>NUCLEOTIDE SEQUENCE [LARGE SCALE GENOMIC DNA]</scope>
    <source>
        <strain evidence="1 2">AJA228-03</strain>
    </source>
</reference>
<name>A0ABD3RBY2_9STRA</name>
<comment type="caution">
    <text evidence="1">The sequence shown here is derived from an EMBL/GenBank/DDBJ whole genome shotgun (WGS) entry which is preliminary data.</text>
</comment>
<keyword evidence="2" id="KW-1185">Reference proteome</keyword>
<protein>
    <submittedName>
        <fullName evidence="1">Uncharacterized protein</fullName>
    </submittedName>
</protein>
<sequence>MTADAQKLVLGHSIVISILLPIDERMHLLRAGAITPTWIRAPTQALADRSLIKYFEQFHANGDICVSERLRTYPIEQLGLVQENHLCAFYHIGRIRRTR</sequence>
<proteinExistence type="predicted"/>
<accession>A0ABD3RBY2</accession>
<evidence type="ECO:0000313" key="1">
    <source>
        <dbReference type="EMBL" id="KAL3810482.1"/>
    </source>
</evidence>
<dbReference type="EMBL" id="JALLPB020000324">
    <property type="protein sequence ID" value="KAL3810482.1"/>
    <property type="molecule type" value="Genomic_DNA"/>
</dbReference>
<organism evidence="1 2">
    <name type="scientific">Cyclostephanos tholiformis</name>
    <dbReference type="NCBI Taxonomy" id="382380"/>
    <lineage>
        <taxon>Eukaryota</taxon>
        <taxon>Sar</taxon>
        <taxon>Stramenopiles</taxon>
        <taxon>Ochrophyta</taxon>
        <taxon>Bacillariophyta</taxon>
        <taxon>Coscinodiscophyceae</taxon>
        <taxon>Thalassiosirophycidae</taxon>
        <taxon>Stephanodiscales</taxon>
        <taxon>Stephanodiscaceae</taxon>
        <taxon>Cyclostephanos</taxon>
    </lineage>
</organism>
<dbReference type="AlphaFoldDB" id="A0ABD3RBY2"/>
<dbReference type="Proteomes" id="UP001530377">
    <property type="component" value="Unassembled WGS sequence"/>
</dbReference>